<dbReference type="GeneID" id="106672634"/>
<evidence type="ECO:0000313" key="1">
    <source>
        <dbReference type="EnsemblMetazoa" id="XP_014259697.1"/>
    </source>
</evidence>
<dbReference type="GO" id="GO:0070286">
    <property type="term" value="P:axonemal dynein complex assembly"/>
    <property type="evidence" value="ECO:0007669"/>
    <property type="project" value="TreeGrafter"/>
</dbReference>
<dbReference type="AlphaFoldDB" id="A0A8I6S658"/>
<sequence length="239" mass="27930">MEIPQSSVAETQEKFKLKTTEISKDFDEFMAKVARVENVLKGLNSKDELKQKIAMEKADYLLGNEDFDKDIDEDKLYLKTNRTVINHKAFQIEDNPDNMSKEMFMKSVEEDANRRAAERREMKAISNRHKTEGIKAFRNQDYVKALHSFNEAIKCIRDSPLLYNNRCLTYLKLGLPKNALEDTRHALRLNENSIKAHVYKAEALYKIGEKSESDRVIKEACDKFPNQVKFLKETQRSWQ</sequence>
<dbReference type="PANTHER" id="PTHR46540:SF1">
    <property type="entry name" value="TETRATRICOPEPTIDE REPEAT PROTEIN 12"/>
    <property type="match status" value="1"/>
</dbReference>
<dbReference type="InterPro" id="IPR011990">
    <property type="entry name" value="TPR-like_helical_dom_sf"/>
</dbReference>
<name>A0A8I6S658_CIMLE</name>
<dbReference type="GO" id="GO:0007288">
    <property type="term" value="P:sperm axoneme assembly"/>
    <property type="evidence" value="ECO:0007669"/>
    <property type="project" value="TreeGrafter"/>
</dbReference>
<dbReference type="RefSeq" id="XP_014259697.1">
    <property type="nucleotide sequence ID" value="XM_014404211.1"/>
</dbReference>
<dbReference type="SUPFAM" id="SSF48452">
    <property type="entry name" value="TPR-like"/>
    <property type="match status" value="1"/>
</dbReference>
<dbReference type="PANTHER" id="PTHR46540">
    <property type="entry name" value="TETRATRICOPEPTIDE REPEAT PROTEIN 12"/>
    <property type="match status" value="1"/>
</dbReference>
<proteinExistence type="predicted"/>
<dbReference type="InterPro" id="IPR019734">
    <property type="entry name" value="TPR_rpt"/>
</dbReference>
<keyword evidence="2" id="KW-1185">Reference proteome</keyword>
<reference evidence="1" key="1">
    <citation type="submission" date="2022-01" db="UniProtKB">
        <authorList>
            <consortium name="EnsemblMetazoa"/>
        </authorList>
    </citation>
    <scope>IDENTIFICATION</scope>
</reference>
<evidence type="ECO:0000313" key="2">
    <source>
        <dbReference type="Proteomes" id="UP000494040"/>
    </source>
</evidence>
<accession>A0A8I6S658</accession>
<dbReference type="Gene3D" id="1.25.40.10">
    <property type="entry name" value="Tetratricopeptide repeat domain"/>
    <property type="match status" value="1"/>
</dbReference>
<dbReference type="GO" id="GO:0005813">
    <property type="term" value="C:centrosome"/>
    <property type="evidence" value="ECO:0007669"/>
    <property type="project" value="TreeGrafter"/>
</dbReference>
<dbReference type="OrthoDB" id="2017782at2759"/>
<protein>
    <recommendedName>
        <fullName evidence="3">Tetratricopeptide repeat protein 12</fullName>
    </recommendedName>
</protein>
<dbReference type="SMART" id="SM00028">
    <property type="entry name" value="TPR"/>
    <property type="match status" value="3"/>
</dbReference>
<dbReference type="KEGG" id="clec:106672634"/>
<dbReference type="Proteomes" id="UP000494040">
    <property type="component" value="Unassembled WGS sequence"/>
</dbReference>
<dbReference type="GO" id="GO:0005737">
    <property type="term" value="C:cytoplasm"/>
    <property type="evidence" value="ECO:0007669"/>
    <property type="project" value="TreeGrafter"/>
</dbReference>
<dbReference type="EnsemblMetazoa" id="XM_014404211.1">
    <property type="protein sequence ID" value="XP_014259697.1"/>
    <property type="gene ID" value="LOC106672634"/>
</dbReference>
<dbReference type="OMA" id="WLYQAHA"/>
<evidence type="ECO:0008006" key="3">
    <source>
        <dbReference type="Google" id="ProtNLM"/>
    </source>
</evidence>
<dbReference type="InterPro" id="IPR043195">
    <property type="entry name" value="TTC12"/>
</dbReference>
<organism evidence="1 2">
    <name type="scientific">Cimex lectularius</name>
    <name type="common">Bed bug</name>
    <name type="synonym">Acanthia lectularia</name>
    <dbReference type="NCBI Taxonomy" id="79782"/>
    <lineage>
        <taxon>Eukaryota</taxon>
        <taxon>Metazoa</taxon>
        <taxon>Ecdysozoa</taxon>
        <taxon>Arthropoda</taxon>
        <taxon>Hexapoda</taxon>
        <taxon>Insecta</taxon>
        <taxon>Pterygota</taxon>
        <taxon>Neoptera</taxon>
        <taxon>Paraneoptera</taxon>
        <taxon>Hemiptera</taxon>
        <taxon>Heteroptera</taxon>
        <taxon>Panheteroptera</taxon>
        <taxon>Cimicomorpha</taxon>
        <taxon>Cimicidae</taxon>
        <taxon>Cimex</taxon>
    </lineage>
</organism>